<evidence type="ECO:0000256" key="1">
    <source>
        <dbReference type="SAM" id="Coils"/>
    </source>
</evidence>
<keyword evidence="1" id="KW-0175">Coiled coil</keyword>
<keyword evidence="3" id="KW-1185">Reference proteome</keyword>
<accession>A0A8J2HUZ6</accession>
<feature type="coiled-coil region" evidence="1">
    <location>
        <begin position="117"/>
        <end position="151"/>
    </location>
</feature>
<dbReference type="Proteomes" id="UP000676310">
    <property type="component" value="Unassembled WGS sequence"/>
</dbReference>
<proteinExistence type="predicted"/>
<protein>
    <submittedName>
        <fullName evidence="2">Uncharacterized protein</fullName>
    </submittedName>
</protein>
<dbReference type="GeneID" id="67013504"/>
<dbReference type="OrthoDB" id="3781480at2759"/>
<organism evidence="2 3">
    <name type="scientific">Alternaria atra</name>
    <dbReference type="NCBI Taxonomy" id="119953"/>
    <lineage>
        <taxon>Eukaryota</taxon>
        <taxon>Fungi</taxon>
        <taxon>Dikarya</taxon>
        <taxon>Ascomycota</taxon>
        <taxon>Pezizomycotina</taxon>
        <taxon>Dothideomycetes</taxon>
        <taxon>Pleosporomycetidae</taxon>
        <taxon>Pleosporales</taxon>
        <taxon>Pleosporineae</taxon>
        <taxon>Pleosporaceae</taxon>
        <taxon>Alternaria</taxon>
        <taxon>Alternaria sect. Ulocladioides</taxon>
    </lineage>
</organism>
<reference evidence="2" key="1">
    <citation type="submission" date="2021-05" db="EMBL/GenBank/DDBJ databases">
        <authorList>
            <person name="Stam R."/>
        </authorList>
    </citation>
    <scope>NUCLEOTIDE SEQUENCE</scope>
    <source>
        <strain evidence="2">CS162</strain>
    </source>
</reference>
<evidence type="ECO:0000313" key="2">
    <source>
        <dbReference type="EMBL" id="CAG5147796.1"/>
    </source>
</evidence>
<gene>
    <name evidence="2" type="ORF">ALTATR162_LOCUS2097</name>
</gene>
<dbReference type="RefSeq" id="XP_043165634.1">
    <property type="nucleotide sequence ID" value="XM_043309699.1"/>
</dbReference>
<comment type="caution">
    <text evidence="2">The sequence shown here is derived from an EMBL/GenBank/DDBJ whole genome shotgun (WGS) entry which is preliminary data.</text>
</comment>
<name>A0A8J2HUZ6_9PLEO</name>
<dbReference type="EMBL" id="CAJRGZ010000015">
    <property type="protein sequence ID" value="CAG5147796.1"/>
    <property type="molecule type" value="Genomic_DNA"/>
</dbReference>
<sequence>MSDYEMKRMATWEPHGSDLTVAKRPRSVLNRDNDYRFWGLNDEDSARVVGLYNEGRLLMAEYNRLQKNTETRQKLLKDASETDDWDYVYQYDVDFEYDSDGSAAEVEQLRLAKLEHVMDMDDELRNLMRELEAAESRVDNVATACADLQLRPSFTAIILAKLPRELRDLVYDYLWTEDHVESMDRACSFAPAWYFSDEAAINAPDLPVPRFANATFVGVDFASEAAARYFRVLSGTELDYRYVRAHIERDHLGPMAFAVKDDIRRLVITIDESGGTIYTGRRIACRALNDSMNSLLMLRDHQNLSVRIYLESDMQWSLAFYQALEVIKPVFLTFREANIDIKVLGYDFFSTTEDDDTDIFSEQLNYYLTARTPKEWLDMKAKEIKEIPRGPLRQRCKRTLRIMRKNLEFFVLDNRKAAASATKSL</sequence>
<evidence type="ECO:0000313" key="3">
    <source>
        <dbReference type="Proteomes" id="UP000676310"/>
    </source>
</evidence>
<dbReference type="AlphaFoldDB" id="A0A8J2HUZ6"/>